<feature type="compositionally biased region" description="Polar residues" evidence="1">
    <location>
        <begin position="1"/>
        <end position="11"/>
    </location>
</feature>
<protein>
    <recommendedName>
        <fullName evidence="2">BSD domain-containing protein</fullName>
    </recommendedName>
</protein>
<proteinExistence type="predicted"/>
<dbReference type="PROSITE" id="PS50858">
    <property type="entry name" value="BSD"/>
    <property type="match status" value="1"/>
</dbReference>
<feature type="compositionally biased region" description="Acidic residues" evidence="1">
    <location>
        <begin position="243"/>
        <end position="253"/>
    </location>
</feature>
<keyword evidence="4" id="KW-1185">Reference proteome</keyword>
<dbReference type="PANTHER" id="PTHR16019:SF5">
    <property type="entry name" value="BSD DOMAIN-CONTAINING PROTEIN 1"/>
    <property type="match status" value="1"/>
</dbReference>
<feature type="compositionally biased region" description="Acidic residues" evidence="1">
    <location>
        <begin position="298"/>
        <end position="317"/>
    </location>
</feature>
<dbReference type="Pfam" id="PF03909">
    <property type="entry name" value="BSD"/>
    <property type="match status" value="1"/>
</dbReference>
<name>A0A1X7R8H3_9SACH</name>
<dbReference type="PANTHER" id="PTHR16019">
    <property type="entry name" value="SYNAPSE-ASSOCIATED PROTEIN"/>
    <property type="match status" value="1"/>
</dbReference>
<dbReference type="InterPro" id="IPR005607">
    <property type="entry name" value="BSD_dom"/>
</dbReference>
<dbReference type="AlphaFoldDB" id="A0A1X7R8H3"/>
<dbReference type="EMBL" id="FXLY01000009">
    <property type="protein sequence ID" value="SMN21904.1"/>
    <property type="molecule type" value="Genomic_DNA"/>
</dbReference>
<dbReference type="Gene3D" id="1.10.3970.10">
    <property type="entry name" value="BSD domain"/>
    <property type="match status" value="1"/>
</dbReference>
<dbReference type="Proteomes" id="UP000196158">
    <property type="component" value="Unassembled WGS sequence"/>
</dbReference>
<dbReference type="SUPFAM" id="SSF140383">
    <property type="entry name" value="BSD domain-like"/>
    <property type="match status" value="1"/>
</dbReference>
<feature type="compositionally biased region" description="Basic and acidic residues" evidence="1">
    <location>
        <begin position="254"/>
        <end position="275"/>
    </location>
</feature>
<evidence type="ECO:0000313" key="4">
    <source>
        <dbReference type="Proteomes" id="UP000196158"/>
    </source>
</evidence>
<evidence type="ECO:0000259" key="2">
    <source>
        <dbReference type="PROSITE" id="PS50858"/>
    </source>
</evidence>
<dbReference type="InterPro" id="IPR035925">
    <property type="entry name" value="BSD_dom_sf"/>
</dbReference>
<organism evidence="3 4">
    <name type="scientific">Maudiozyma saulgeensis</name>
    <dbReference type="NCBI Taxonomy" id="1789683"/>
    <lineage>
        <taxon>Eukaryota</taxon>
        <taxon>Fungi</taxon>
        <taxon>Dikarya</taxon>
        <taxon>Ascomycota</taxon>
        <taxon>Saccharomycotina</taxon>
        <taxon>Saccharomycetes</taxon>
        <taxon>Saccharomycetales</taxon>
        <taxon>Saccharomycetaceae</taxon>
        <taxon>Maudiozyma</taxon>
    </lineage>
</organism>
<feature type="region of interest" description="Disordered" evidence="1">
    <location>
        <begin position="1"/>
        <end position="24"/>
    </location>
</feature>
<evidence type="ECO:0000256" key="1">
    <source>
        <dbReference type="SAM" id="MobiDB-lite"/>
    </source>
</evidence>
<dbReference type="OrthoDB" id="73788at2759"/>
<accession>A0A1X7R8H3</accession>
<gene>
    <name evidence="3" type="ORF">KASA_0J02442G</name>
</gene>
<evidence type="ECO:0000313" key="3">
    <source>
        <dbReference type="EMBL" id="SMN21904.1"/>
    </source>
</evidence>
<feature type="region of interest" description="Disordered" evidence="1">
    <location>
        <begin position="233"/>
        <end position="317"/>
    </location>
</feature>
<dbReference type="InterPro" id="IPR051494">
    <property type="entry name" value="BSD_domain-containing"/>
</dbReference>
<dbReference type="SMART" id="SM00751">
    <property type="entry name" value="BSD"/>
    <property type="match status" value="1"/>
</dbReference>
<feature type="domain" description="BSD" evidence="2">
    <location>
        <begin position="170"/>
        <end position="222"/>
    </location>
</feature>
<dbReference type="GO" id="GO:0005737">
    <property type="term" value="C:cytoplasm"/>
    <property type="evidence" value="ECO:0007669"/>
    <property type="project" value="TreeGrafter"/>
</dbReference>
<reference evidence="3 4" key="1">
    <citation type="submission" date="2017-04" db="EMBL/GenBank/DDBJ databases">
        <authorList>
            <person name="Afonso C.L."/>
            <person name="Miller P.J."/>
            <person name="Scott M.A."/>
            <person name="Spackman E."/>
            <person name="Goraichik I."/>
            <person name="Dimitrov K.M."/>
            <person name="Suarez D.L."/>
            <person name="Swayne D.E."/>
        </authorList>
    </citation>
    <scope>NUCLEOTIDE SEQUENCE [LARGE SCALE GENOMIC DNA]</scope>
</reference>
<sequence>MDFYYEQQTPVETPAEGTPAPKDEKTNEIFSKFENDLNSAYEKTAQGIKTIMADDNKEGINLNIPMDEATSRKTQAILTSMDENLAKVENMATSYWETVKKPGFWSNITDNLGSQFDKVVQITSDSLGTHLNEENSSSINGHTIAGNRTEAELSELSTNKDIYLNSEKGKGKPIDIDTKTEEISEILKSNKELETLMHSIVPQQISYVDFWSMYLNKKEEILKREETRKNILTSSSQNKNEEEVNWDDEDEHNENDGKVPEKTPEKTEKSAKVEEAGNESSASTKDESLVIVSKSDINDEEDENNEENDDEEDDDWE</sequence>